<evidence type="ECO:0000313" key="7">
    <source>
        <dbReference type="EMBL" id="MBS2545447.1"/>
    </source>
</evidence>
<reference evidence="7 8" key="1">
    <citation type="submission" date="2020-02" db="EMBL/GenBank/DDBJ databases">
        <title>Acidophilic actinobacteria isolated from forest soil.</title>
        <authorList>
            <person name="Golinska P."/>
        </authorList>
    </citation>
    <scope>NUCLEOTIDE SEQUENCE [LARGE SCALE GENOMIC DNA]</scope>
    <source>
        <strain evidence="7 8">NL8</strain>
    </source>
</reference>
<dbReference type="InterPro" id="IPR007159">
    <property type="entry name" value="SpoVT-AbrB_dom"/>
</dbReference>
<dbReference type="PANTHER" id="PTHR24220:SF685">
    <property type="entry name" value="ABC TRANSPORTER RELATED"/>
    <property type="match status" value="1"/>
</dbReference>
<dbReference type="InterPro" id="IPR027417">
    <property type="entry name" value="P-loop_NTPase"/>
</dbReference>
<protein>
    <submittedName>
        <fullName evidence="7">ABC transporter ATP-binding protein</fullName>
    </submittedName>
</protein>
<feature type="domain" description="SpoVT-AbrB" evidence="6">
    <location>
        <begin position="264"/>
        <end position="307"/>
    </location>
</feature>
<evidence type="ECO:0000313" key="8">
    <source>
        <dbReference type="Proteomes" id="UP000730482"/>
    </source>
</evidence>
<evidence type="ECO:0000256" key="4">
    <source>
        <dbReference type="PROSITE-ProRule" id="PRU01076"/>
    </source>
</evidence>
<dbReference type="InterPro" id="IPR017911">
    <property type="entry name" value="MacB-like_ATP-bd"/>
</dbReference>
<dbReference type="RefSeq" id="WP_212007116.1">
    <property type="nucleotide sequence ID" value="NZ_JAAFYZ010000003.1"/>
</dbReference>
<dbReference type="Proteomes" id="UP000730482">
    <property type="component" value="Unassembled WGS sequence"/>
</dbReference>
<feature type="domain" description="ABC transporter" evidence="5">
    <location>
        <begin position="24"/>
        <end position="265"/>
    </location>
</feature>
<dbReference type="SMART" id="SM00382">
    <property type="entry name" value="AAA"/>
    <property type="match status" value="1"/>
</dbReference>
<proteinExistence type="predicted"/>
<dbReference type="PROSITE" id="PS51740">
    <property type="entry name" value="SPOVT_ABRB"/>
    <property type="match status" value="1"/>
</dbReference>
<sequence length="315" mass="33572">MTTLDDLEAHAAQPRERFGAQAHIVCDNLVRIHQAEGVQVQALQGLDLLVDKGDLVALVGASGSGKSTLLTILAGLDTPTAGAASVAGCDLLTMKARDRLRYRREVVGFVWQQTGRNLFSHLDALDNVMLPMSYAGTRGAAAGRRAGELLELLGVGHVQRRRPGALSGGEQQRVAIAVALANAPDVLFADEPTGELDSAGAQQVFEALRTANQELGVTVLVVTHDATVAGQVRRTVAIRDGRTSSETVRDVAVNDDGSERQIAEEYVMLDRAGRLQLPGEYVERLALRDRVRVALDEDHVSVWPAAAGPAPDAEP</sequence>
<dbReference type="PROSITE" id="PS50893">
    <property type="entry name" value="ABC_TRANSPORTER_2"/>
    <property type="match status" value="1"/>
</dbReference>
<evidence type="ECO:0000259" key="6">
    <source>
        <dbReference type="PROSITE" id="PS51740"/>
    </source>
</evidence>
<dbReference type="InterPro" id="IPR017871">
    <property type="entry name" value="ABC_transporter-like_CS"/>
</dbReference>
<accession>A0ABS5KGN0</accession>
<keyword evidence="2" id="KW-0547">Nucleotide-binding</keyword>
<dbReference type="InterPro" id="IPR003439">
    <property type="entry name" value="ABC_transporter-like_ATP-bd"/>
</dbReference>
<gene>
    <name evidence="7" type="ORF">KGQ19_01055</name>
</gene>
<evidence type="ECO:0000256" key="1">
    <source>
        <dbReference type="ARBA" id="ARBA00022448"/>
    </source>
</evidence>
<keyword evidence="1" id="KW-0813">Transport</keyword>
<keyword evidence="8" id="KW-1185">Reference proteome</keyword>
<dbReference type="SUPFAM" id="SSF52540">
    <property type="entry name" value="P-loop containing nucleoside triphosphate hydrolases"/>
    <property type="match status" value="1"/>
</dbReference>
<comment type="caution">
    <text evidence="7">The sequence shown here is derived from an EMBL/GenBank/DDBJ whole genome shotgun (WGS) entry which is preliminary data.</text>
</comment>
<dbReference type="Pfam" id="PF00005">
    <property type="entry name" value="ABC_tran"/>
    <property type="match status" value="1"/>
</dbReference>
<name>A0ABS5KGN0_9ACTN</name>
<evidence type="ECO:0000256" key="3">
    <source>
        <dbReference type="ARBA" id="ARBA00022840"/>
    </source>
</evidence>
<dbReference type="EMBL" id="JAAFYZ010000003">
    <property type="protein sequence ID" value="MBS2545447.1"/>
    <property type="molecule type" value="Genomic_DNA"/>
</dbReference>
<evidence type="ECO:0000256" key="2">
    <source>
        <dbReference type="ARBA" id="ARBA00022741"/>
    </source>
</evidence>
<dbReference type="PROSITE" id="PS00211">
    <property type="entry name" value="ABC_TRANSPORTER_1"/>
    <property type="match status" value="1"/>
</dbReference>
<keyword evidence="4" id="KW-0238">DNA-binding</keyword>
<evidence type="ECO:0000259" key="5">
    <source>
        <dbReference type="PROSITE" id="PS50893"/>
    </source>
</evidence>
<organism evidence="7 8">
    <name type="scientific">Catenulispora pinistramenti</name>
    <dbReference type="NCBI Taxonomy" id="2705254"/>
    <lineage>
        <taxon>Bacteria</taxon>
        <taxon>Bacillati</taxon>
        <taxon>Actinomycetota</taxon>
        <taxon>Actinomycetes</taxon>
        <taxon>Catenulisporales</taxon>
        <taxon>Catenulisporaceae</taxon>
        <taxon>Catenulispora</taxon>
    </lineage>
</organism>
<dbReference type="CDD" id="cd03255">
    <property type="entry name" value="ABC_MJ0796_LolCDE_FtsE"/>
    <property type="match status" value="1"/>
</dbReference>
<dbReference type="InterPro" id="IPR003593">
    <property type="entry name" value="AAA+_ATPase"/>
</dbReference>
<dbReference type="InterPro" id="IPR015854">
    <property type="entry name" value="ABC_transpr_LolD-like"/>
</dbReference>
<keyword evidence="3 7" id="KW-0067">ATP-binding</keyword>
<dbReference type="PANTHER" id="PTHR24220">
    <property type="entry name" value="IMPORT ATP-BINDING PROTEIN"/>
    <property type="match status" value="1"/>
</dbReference>
<dbReference type="Gene3D" id="3.40.50.300">
    <property type="entry name" value="P-loop containing nucleotide triphosphate hydrolases"/>
    <property type="match status" value="1"/>
</dbReference>
<dbReference type="GO" id="GO:0005524">
    <property type="term" value="F:ATP binding"/>
    <property type="evidence" value="ECO:0007669"/>
    <property type="project" value="UniProtKB-KW"/>
</dbReference>